<feature type="domain" description="DUF4062" evidence="1">
    <location>
        <begin position="5"/>
        <end position="89"/>
    </location>
</feature>
<dbReference type="InterPro" id="IPR025139">
    <property type="entry name" value="DUF4062"/>
</dbReference>
<dbReference type="Proteomes" id="UP001207228">
    <property type="component" value="Unassembled WGS sequence"/>
</dbReference>
<gene>
    <name evidence="2" type="ORF">OO017_18715</name>
</gene>
<dbReference type="Pfam" id="PF13271">
    <property type="entry name" value="DUF4062"/>
    <property type="match status" value="1"/>
</dbReference>
<evidence type="ECO:0000313" key="3">
    <source>
        <dbReference type="Proteomes" id="UP001207228"/>
    </source>
</evidence>
<sequence length="228" mass="26582">MNKIKILVSSTVKDLVDERNAIAEELRKIPFVELVGAYPFNYTSTSSNSYNHTTELAKSCDLYILVLGNRFGWVTESGKSATEIEFDQAYKQDPTKILVFQKELDEQNDKSQNEFISKVTDYYSGFWRTTFSSIDRLRELVNDSFYNWLIEKSSIGKELTYIDHFIRLANKLKPEPNSQLIYRITPTDVELEYTYFGETVITHITRKSIYENFWGQVSKLQTKLQNLS</sequence>
<accession>A0ABT3RJG5</accession>
<evidence type="ECO:0000259" key="1">
    <source>
        <dbReference type="Pfam" id="PF13271"/>
    </source>
</evidence>
<dbReference type="RefSeq" id="WP_266054230.1">
    <property type="nucleotide sequence ID" value="NZ_JAPFQO010000014.1"/>
</dbReference>
<dbReference type="EMBL" id="JAPFQO010000014">
    <property type="protein sequence ID" value="MCX2741998.1"/>
    <property type="molecule type" value="Genomic_DNA"/>
</dbReference>
<reference evidence="2 3" key="1">
    <citation type="submission" date="2022-11" db="EMBL/GenBank/DDBJ databases">
        <title>The characterization of three novel Bacteroidetes species and genomic analysis of their roles in tidal elemental geochemical cycles.</title>
        <authorList>
            <person name="Ma K.-J."/>
        </authorList>
    </citation>
    <scope>NUCLEOTIDE SEQUENCE [LARGE SCALE GENOMIC DNA]</scope>
    <source>
        <strain evidence="2 3">M82</strain>
    </source>
</reference>
<evidence type="ECO:0000313" key="2">
    <source>
        <dbReference type="EMBL" id="MCX2741998.1"/>
    </source>
</evidence>
<name>A0ABT3RJG5_9BACT</name>
<protein>
    <submittedName>
        <fullName evidence="2">DUF4062 domain-containing protein</fullName>
    </submittedName>
</protein>
<comment type="caution">
    <text evidence="2">The sequence shown here is derived from an EMBL/GenBank/DDBJ whole genome shotgun (WGS) entry which is preliminary data.</text>
</comment>
<organism evidence="2 3">
    <name type="scientific">Pontibacter anaerobius</name>
    <dbReference type="NCBI Taxonomy" id="2993940"/>
    <lineage>
        <taxon>Bacteria</taxon>
        <taxon>Pseudomonadati</taxon>
        <taxon>Bacteroidota</taxon>
        <taxon>Cytophagia</taxon>
        <taxon>Cytophagales</taxon>
        <taxon>Hymenobacteraceae</taxon>
        <taxon>Pontibacter</taxon>
    </lineage>
</organism>
<keyword evidence="3" id="KW-1185">Reference proteome</keyword>
<proteinExistence type="predicted"/>